<dbReference type="PANTHER" id="PTHR32419:SF6">
    <property type="entry name" value="GLUTATHIONE S-TRANSFERASE OMEGA-LIKE 1-RELATED"/>
    <property type="match status" value="1"/>
</dbReference>
<gene>
    <name evidence="2" type="ORF">Ari01nite_63290</name>
</gene>
<dbReference type="Proteomes" id="UP000636960">
    <property type="component" value="Unassembled WGS sequence"/>
</dbReference>
<keyword evidence="3" id="KW-1185">Reference proteome</keyword>
<dbReference type="AlphaFoldDB" id="A0A919K3I2"/>
<dbReference type="Gene3D" id="3.40.30.10">
    <property type="entry name" value="Glutaredoxin"/>
    <property type="match status" value="1"/>
</dbReference>
<dbReference type="InterPro" id="IPR010987">
    <property type="entry name" value="Glutathione-S-Trfase_C-like"/>
</dbReference>
<proteinExistence type="predicted"/>
<feature type="domain" description="GST C-terminal" evidence="1">
    <location>
        <begin position="147"/>
        <end position="281"/>
    </location>
</feature>
<dbReference type="InterPro" id="IPR036249">
    <property type="entry name" value="Thioredoxin-like_sf"/>
</dbReference>
<accession>A0A919K3I2</accession>
<dbReference type="SUPFAM" id="SSF52833">
    <property type="entry name" value="Thioredoxin-like"/>
    <property type="match status" value="1"/>
</dbReference>
<comment type="caution">
    <text evidence="2">The sequence shown here is derived from an EMBL/GenBank/DDBJ whole genome shotgun (WGS) entry which is preliminary data.</text>
</comment>
<dbReference type="PROSITE" id="PS50405">
    <property type="entry name" value="GST_CTER"/>
    <property type="match status" value="1"/>
</dbReference>
<evidence type="ECO:0000259" key="1">
    <source>
        <dbReference type="PROSITE" id="PS50405"/>
    </source>
</evidence>
<protein>
    <submittedName>
        <fullName evidence="2">Glutathione-dependent reductase</fullName>
    </submittedName>
</protein>
<dbReference type="InterPro" id="IPR004045">
    <property type="entry name" value="Glutathione_S-Trfase_N"/>
</dbReference>
<reference evidence="2" key="1">
    <citation type="submission" date="2021-01" db="EMBL/GenBank/DDBJ databases">
        <title>Whole genome shotgun sequence of Actinoplanes rishiriensis NBRC 108556.</title>
        <authorList>
            <person name="Komaki H."/>
            <person name="Tamura T."/>
        </authorList>
    </citation>
    <scope>NUCLEOTIDE SEQUENCE</scope>
    <source>
        <strain evidence="2">NBRC 108556</strain>
    </source>
</reference>
<dbReference type="GO" id="GO:0004364">
    <property type="term" value="F:glutathione transferase activity"/>
    <property type="evidence" value="ECO:0007669"/>
    <property type="project" value="InterPro"/>
</dbReference>
<dbReference type="InterPro" id="IPR016639">
    <property type="entry name" value="GST_Omega/GSH"/>
</dbReference>
<sequence length="285" mass="32292">MALHLSDKTQLAGPVDVARYGEYRTTPAVEFSGRITDDGDFTARPFRYHLYGGRFCPWSHRVAITRELAGLHDVVTMSYVDPERDGRGWAFRERYGPDPVNGFTLLRQAYEATVEGYTGHVGVPTLWDRFSARVVSNDVTTIGIDLATRFRHLADNPVDTYPEHLRDRIDALDRWLRPAVNEGVTAAAEGKRSARANLLEAFEQIDAHLSRTDYLLGDVLTEADIRLWVTLVRYDAGPNARRTINPGLHVYPHLWRYAHNLHELPAFRDTTDFASFTAPGAAIRW</sequence>
<dbReference type="EMBL" id="BOMV01000066">
    <property type="protein sequence ID" value="GIE98864.1"/>
    <property type="molecule type" value="Genomic_DNA"/>
</dbReference>
<organism evidence="2 3">
    <name type="scientific">Paractinoplanes rishiriensis</name>
    <dbReference type="NCBI Taxonomy" id="1050105"/>
    <lineage>
        <taxon>Bacteria</taxon>
        <taxon>Bacillati</taxon>
        <taxon>Actinomycetota</taxon>
        <taxon>Actinomycetes</taxon>
        <taxon>Micromonosporales</taxon>
        <taxon>Micromonosporaceae</taxon>
        <taxon>Paractinoplanes</taxon>
    </lineage>
</organism>
<dbReference type="RefSeq" id="WP_203785881.1">
    <property type="nucleotide sequence ID" value="NZ_BOMV01000066.1"/>
</dbReference>
<dbReference type="InterPro" id="IPR036282">
    <property type="entry name" value="Glutathione-S-Trfase_C_sf"/>
</dbReference>
<dbReference type="SUPFAM" id="SSF47616">
    <property type="entry name" value="GST C-terminal domain-like"/>
    <property type="match status" value="1"/>
</dbReference>
<dbReference type="GO" id="GO:0005737">
    <property type="term" value="C:cytoplasm"/>
    <property type="evidence" value="ECO:0007669"/>
    <property type="project" value="TreeGrafter"/>
</dbReference>
<evidence type="ECO:0000313" key="3">
    <source>
        <dbReference type="Proteomes" id="UP000636960"/>
    </source>
</evidence>
<dbReference type="PANTHER" id="PTHR32419">
    <property type="entry name" value="GLUTATHIONYL-HYDROQUINONE REDUCTASE"/>
    <property type="match status" value="1"/>
</dbReference>
<dbReference type="Gene3D" id="1.20.1050.10">
    <property type="match status" value="1"/>
</dbReference>
<evidence type="ECO:0000313" key="2">
    <source>
        <dbReference type="EMBL" id="GIE98864.1"/>
    </source>
</evidence>
<name>A0A919K3I2_9ACTN</name>
<dbReference type="Pfam" id="PF13409">
    <property type="entry name" value="GST_N_2"/>
    <property type="match status" value="1"/>
</dbReference>
<dbReference type="Pfam" id="PF13410">
    <property type="entry name" value="GST_C_2"/>
    <property type="match status" value="1"/>
</dbReference>